<dbReference type="Proteomes" id="UP000204221">
    <property type="component" value="Chromosome"/>
</dbReference>
<dbReference type="InterPro" id="IPR010982">
    <property type="entry name" value="Lambda_DNA-bd_dom_sf"/>
</dbReference>
<feature type="domain" description="HTH cro/C1-type" evidence="1">
    <location>
        <begin position="29"/>
        <end position="83"/>
    </location>
</feature>
<dbReference type="CDD" id="cd00093">
    <property type="entry name" value="HTH_XRE"/>
    <property type="match status" value="1"/>
</dbReference>
<evidence type="ECO:0000313" key="2">
    <source>
        <dbReference type="EMBL" id="ASO21011.1"/>
    </source>
</evidence>
<name>A0A221W5N6_9PSEU</name>
<evidence type="ECO:0000313" key="3">
    <source>
        <dbReference type="Proteomes" id="UP000204221"/>
    </source>
</evidence>
<dbReference type="GO" id="GO:0003677">
    <property type="term" value="F:DNA binding"/>
    <property type="evidence" value="ECO:0007669"/>
    <property type="project" value="InterPro"/>
</dbReference>
<dbReference type="AlphaFoldDB" id="A0A221W5N6"/>
<accession>A0A221W5N6</accession>
<reference evidence="2 3" key="1">
    <citation type="submission" date="2017-07" db="EMBL/GenBank/DDBJ databases">
        <title>Complete genome sequence of Actinoalloteichus hoggarensis DSM 45943, type strain of Actinoalloteichus hoggarensis.</title>
        <authorList>
            <person name="Ruckert C."/>
            <person name="Nouioui I."/>
            <person name="Willmese J."/>
            <person name="van Wezel G."/>
            <person name="Klenk H.-P."/>
            <person name="Kalinowski J."/>
            <person name="Zotchev S.B."/>
        </authorList>
    </citation>
    <scope>NUCLEOTIDE SEQUENCE [LARGE SCALE GENOMIC DNA]</scope>
    <source>
        <strain evidence="2 3">DSM 45943</strain>
    </source>
</reference>
<dbReference type="KEGG" id="ahg:AHOG_16925"/>
<dbReference type="PANTHER" id="PTHR35010:SF4">
    <property type="entry name" value="BLL5781 PROTEIN"/>
    <property type="match status" value="1"/>
</dbReference>
<dbReference type="SMART" id="SM00530">
    <property type="entry name" value="HTH_XRE"/>
    <property type="match status" value="1"/>
</dbReference>
<gene>
    <name evidence="2" type="ORF">AHOG_16925</name>
</gene>
<sequence>MSSITCQVMLVNRGPMTRHTAATPVGTLLRAWRERRRWSQLELSNQAEVSTRHLSFVETGRAVPSREMVLRLAEHLDVPLRDRNGLLIAAGHAPGYPESDLDSARLEAVRAAVSRVLAAYEPYPAVLVDRAWNIVDGNTGVALLTRGTAPELLAAPANALRISLHPDGMAPRIVNLGQWRTHLLDRLSRQAANGGDAELRALHAELDGYPAPDRSDGGPDLGDLAVPLRLRHDGGVLSFISTVTTFGAPLDVTMDELAVESFLPADDETAAALHAHRARTASAS</sequence>
<dbReference type="Gene3D" id="1.10.260.40">
    <property type="entry name" value="lambda repressor-like DNA-binding domains"/>
    <property type="match status" value="1"/>
</dbReference>
<dbReference type="InterPro" id="IPR041413">
    <property type="entry name" value="MLTR_LBD"/>
</dbReference>
<organism evidence="2 3">
    <name type="scientific">Actinoalloteichus hoggarensis</name>
    <dbReference type="NCBI Taxonomy" id="1470176"/>
    <lineage>
        <taxon>Bacteria</taxon>
        <taxon>Bacillati</taxon>
        <taxon>Actinomycetota</taxon>
        <taxon>Actinomycetes</taxon>
        <taxon>Pseudonocardiales</taxon>
        <taxon>Pseudonocardiaceae</taxon>
        <taxon>Actinoalloteichus</taxon>
    </lineage>
</organism>
<dbReference type="Pfam" id="PF13560">
    <property type="entry name" value="HTH_31"/>
    <property type="match status" value="1"/>
</dbReference>
<dbReference type="InterPro" id="IPR001387">
    <property type="entry name" value="Cro/C1-type_HTH"/>
</dbReference>
<evidence type="ECO:0000259" key="1">
    <source>
        <dbReference type="PROSITE" id="PS50943"/>
    </source>
</evidence>
<proteinExistence type="predicted"/>
<dbReference type="EMBL" id="CP022521">
    <property type="protein sequence ID" value="ASO21011.1"/>
    <property type="molecule type" value="Genomic_DNA"/>
</dbReference>
<keyword evidence="3" id="KW-1185">Reference proteome</keyword>
<dbReference type="Gene3D" id="3.30.450.180">
    <property type="match status" value="1"/>
</dbReference>
<dbReference type="PANTHER" id="PTHR35010">
    <property type="entry name" value="BLL4672 PROTEIN-RELATED"/>
    <property type="match status" value="1"/>
</dbReference>
<dbReference type="Pfam" id="PF17765">
    <property type="entry name" value="MLTR_LBD"/>
    <property type="match status" value="1"/>
</dbReference>
<dbReference type="PROSITE" id="PS50943">
    <property type="entry name" value="HTH_CROC1"/>
    <property type="match status" value="1"/>
</dbReference>
<dbReference type="SUPFAM" id="SSF47413">
    <property type="entry name" value="lambda repressor-like DNA-binding domains"/>
    <property type="match status" value="1"/>
</dbReference>
<protein>
    <submittedName>
        <fullName evidence="2">Anaerobic benzoate catabolism transcriptional regulator</fullName>
    </submittedName>
</protein>